<dbReference type="RefSeq" id="WP_065901429.1">
    <property type="nucleotide sequence ID" value="NZ_CP014912.1"/>
</dbReference>
<dbReference type="OrthoDB" id="2328200at2"/>
<feature type="region of interest" description="Disordered" evidence="1">
    <location>
        <begin position="245"/>
        <end position="265"/>
    </location>
</feature>
<accession>A0A1B2IVM9</accession>
<evidence type="ECO:0000256" key="1">
    <source>
        <dbReference type="SAM" id="MobiDB-lite"/>
    </source>
</evidence>
<keyword evidence="4" id="KW-1185">Reference proteome</keyword>
<protein>
    <recommendedName>
        <fullName evidence="5">Peptidase M10 metallopeptidase domain-containing protein</fullName>
    </recommendedName>
</protein>
<dbReference type="KEGG" id="lpd:AYR62_00575"/>
<gene>
    <name evidence="3" type="ORF">AYR63_02375</name>
</gene>
<sequence>MKKQLIGLLVGLVFGVVGFTGTQAQAATLWETGTDLMPSTTLLHQSPDYYAQNKAILTKQYNLVGDVARFHHNQIQVYVTQSKLRPFVQTAMTTWNHALGQTVFEFGTATAHQLTVTTKPSQDWDGLITGNIIYLNSTHLQNATYVDEVANTATTRRLTADYLAQKARYNASTGHTRQVAYASATQYYQKLLTAERAAAPTYQAFWSGTMTHEFGHALGLDHTPYLSDRMYAPASSGNVSSPVAGKYTWTGPKDPADTQRQSSSLSFRDVRRAELSQLLGYW</sequence>
<feature type="signal peptide" evidence="2">
    <location>
        <begin position="1"/>
        <end position="26"/>
    </location>
</feature>
<feature type="chain" id="PRO_5008539153" description="Peptidase M10 metallopeptidase domain-containing protein" evidence="2">
    <location>
        <begin position="27"/>
        <end position="282"/>
    </location>
</feature>
<dbReference type="GO" id="GO:0008237">
    <property type="term" value="F:metallopeptidase activity"/>
    <property type="evidence" value="ECO:0007669"/>
    <property type="project" value="InterPro"/>
</dbReference>
<organism evidence="3 4">
    <name type="scientific">Secundilactobacillus paracollinoides</name>
    <dbReference type="NCBI Taxonomy" id="240427"/>
    <lineage>
        <taxon>Bacteria</taxon>
        <taxon>Bacillati</taxon>
        <taxon>Bacillota</taxon>
        <taxon>Bacilli</taxon>
        <taxon>Lactobacillales</taxon>
        <taxon>Lactobacillaceae</taxon>
        <taxon>Secundilactobacillus</taxon>
    </lineage>
</organism>
<dbReference type="EMBL" id="CP014924">
    <property type="protein sequence ID" value="ANZ66105.1"/>
    <property type="molecule type" value="Genomic_DNA"/>
</dbReference>
<dbReference type="AlphaFoldDB" id="A0A1B2IVM9"/>
<evidence type="ECO:0008006" key="5">
    <source>
        <dbReference type="Google" id="ProtNLM"/>
    </source>
</evidence>
<dbReference type="Proteomes" id="UP000093267">
    <property type="component" value="Chromosome"/>
</dbReference>
<dbReference type="SUPFAM" id="SSF55486">
    <property type="entry name" value="Metalloproteases ('zincins'), catalytic domain"/>
    <property type="match status" value="1"/>
</dbReference>
<dbReference type="Gene3D" id="3.40.390.10">
    <property type="entry name" value="Collagenase (Catalytic Domain)"/>
    <property type="match status" value="1"/>
</dbReference>
<reference evidence="3 4" key="1">
    <citation type="submission" date="2016-03" db="EMBL/GenBank/DDBJ databases">
        <title>Pediococcus and Lactobacillus from brewery environment - whole genome sequencing and assembly.</title>
        <authorList>
            <person name="Behr J."/>
            <person name="Geissler A.J."/>
            <person name="Vogel R.F."/>
        </authorList>
    </citation>
    <scope>NUCLEOTIDE SEQUENCE [LARGE SCALE GENOMIC DNA]</scope>
    <source>
        <strain evidence="3 4">TMW 1.1995</strain>
    </source>
</reference>
<keyword evidence="2" id="KW-0732">Signal</keyword>
<name>A0A1B2IVM9_9LACO</name>
<evidence type="ECO:0000256" key="2">
    <source>
        <dbReference type="SAM" id="SignalP"/>
    </source>
</evidence>
<evidence type="ECO:0000313" key="3">
    <source>
        <dbReference type="EMBL" id="ANZ66105.1"/>
    </source>
</evidence>
<dbReference type="InterPro" id="IPR024079">
    <property type="entry name" value="MetalloPept_cat_dom_sf"/>
</dbReference>
<proteinExistence type="predicted"/>
<evidence type="ECO:0000313" key="4">
    <source>
        <dbReference type="Proteomes" id="UP000093267"/>
    </source>
</evidence>